<feature type="transmembrane region" description="Helical" evidence="1">
    <location>
        <begin position="189"/>
        <end position="206"/>
    </location>
</feature>
<dbReference type="Proteomes" id="UP000178651">
    <property type="component" value="Unassembled WGS sequence"/>
</dbReference>
<feature type="transmembrane region" description="Helical" evidence="1">
    <location>
        <begin position="111"/>
        <end position="128"/>
    </location>
</feature>
<evidence type="ECO:0000256" key="1">
    <source>
        <dbReference type="SAM" id="Phobius"/>
    </source>
</evidence>
<evidence type="ECO:0000313" key="3">
    <source>
        <dbReference type="Proteomes" id="UP000178651"/>
    </source>
</evidence>
<sequence length="242" mass="26841">MAPVFDLVSKNQTLKLAFEYLLLALAVFWFKSAGGFWLSLVVLVSLTYLYLRITSQANRFFIAALSSVVLIFVFPVNTDEGLYLILFSLFWALVSYLLIGTKDLLFINRKLTGQLAYFLIISAGAYMLLSGASLKGQIFFFVLCTLLLKELYQFLTENSSGVSLLKGMSLSLIALELSWAISLLPFSPASGLILLISSMYMMHFLVLNYESGLPDLKLVLRGVGILLVIALVISILSSWSLS</sequence>
<dbReference type="EMBL" id="MHIU01000018">
    <property type="protein sequence ID" value="OGY57899.1"/>
    <property type="molecule type" value="Genomic_DNA"/>
</dbReference>
<feature type="transmembrane region" description="Helical" evidence="1">
    <location>
        <begin position="58"/>
        <end position="76"/>
    </location>
</feature>
<evidence type="ECO:0000313" key="2">
    <source>
        <dbReference type="EMBL" id="OGY57899.1"/>
    </source>
</evidence>
<gene>
    <name evidence="2" type="ORF">A3D47_01320</name>
</gene>
<name>A0A1G1Z096_9BACT</name>
<comment type="caution">
    <text evidence="2">The sequence shown here is derived from an EMBL/GenBank/DDBJ whole genome shotgun (WGS) entry which is preliminary data.</text>
</comment>
<feature type="transmembrane region" description="Helical" evidence="1">
    <location>
        <begin position="218"/>
        <end position="239"/>
    </location>
</feature>
<proteinExistence type="predicted"/>
<organism evidence="2 3">
    <name type="scientific">Candidatus Colwellbacteria bacterium RIFCSPHIGHO2_02_FULL_43_15</name>
    <dbReference type="NCBI Taxonomy" id="1797686"/>
    <lineage>
        <taxon>Bacteria</taxon>
        <taxon>Candidatus Colwelliibacteriota</taxon>
    </lineage>
</organism>
<keyword evidence="1" id="KW-1133">Transmembrane helix</keyword>
<accession>A0A1G1Z096</accession>
<keyword evidence="1" id="KW-0472">Membrane</keyword>
<feature type="transmembrane region" description="Helical" evidence="1">
    <location>
        <begin position="20"/>
        <end position="51"/>
    </location>
</feature>
<dbReference type="AlphaFoldDB" id="A0A1G1Z096"/>
<protein>
    <submittedName>
        <fullName evidence="2">Uncharacterized protein</fullName>
    </submittedName>
</protein>
<keyword evidence="1" id="KW-0812">Transmembrane</keyword>
<feature type="transmembrane region" description="Helical" evidence="1">
    <location>
        <begin position="82"/>
        <end position="99"/>
    </location>
</feature>
<reference evidence="2 3" key="1">
    <citation type="journal article" date="2016" name="Nat. Commun.">
        <title>Thousands of microbial genomes shed light on interconnected biogeochemical processes in an aquifer system.</title>
        <authorList>
            <person name="Anantharaman K."/>
            <person name="Brown C.T."/>
            <person name="Hug L.A."/>
            <person name="Sharon I."/>
            <person name="Castelle C.J."/>
            <person name="Probst A.J."/>
            <person name="Thomas B.C."/>
            <person name="Singh A."/>
            <person name="Wilkins M.J."/>
            <person name="Karaoz U."/>
            <person name="Brodie E.L."/>
            <person name="Williams K.H."/>
            <person name="Hubbard S.S."/>
            <person name="Banfield J.F."/>
        </authorList>
    </citation>
    <scope>NUCLEOTIDE SEQUENCE [LARGE SCALE GENOMIC DNA]</scope>
</reference>